<keyword evidence="7" id="KW-1185">Reference proteome</keyword>
<dbReference type="PANTHER" id="PTHR30579">
    <property type="entry name" value="TRANSCRIPTIONAL REGULATOR"/>
    <property type="match status" value="1"/>
</dbReference>
<dbReference type="PROSITE" id="PS50931">
    <property type="entry name" value="HTH_LYSR"/>
    <property type="match status" value="1"/>
</dbReference>
<protein>
    <submittedName>
        <fullName evidence="6">Transcriptional regulator, LysR family protein</fullName>
    </submittedName>
</protein>
<evidence type="ECO:0000256" key="3">
    <source>
        <dbReference type="ARBA" id="ARBA00023125"/>
    </source>
</evidence>
<comment type="similarity">
    <text evidence="1">Belongs to the LysR transcriptional regulatory family.</text>
</comment>
<evidence type="ECO:0000256" key="2">
    <source>
        <dbReference type="ARBA" id="ARBA00023015"/>
    </source>
</evidence>
<dbReference type="SUPFAM" id="SSF46785">
    <property type="entry name" value="Winged helix' DNA-binding domain"/>
    <property type="match status" value="1"/>
</dbReference>
<name>A0ABQ4H0M6_9ACTN</name>
<reference evidence="6 7" key="1">
    <citation type="submission" date="2021-01" db="EMBL/GenBank/DDBJ databases">
        <title>Whole genome shotgun sequence of Microbispora siamensis NBRC 104113.</title>
        <authorList>
            <person name="Komaki H."/>
            <person name="Tamura T."/>
        </authorList>
    </citation>
    <scope>NUCLEOTIDE SEQUENCE [LARGE SCALE GENOMIC DNA]</scope>
    <source>
        <strain evidence="6 7">NBRC 104113</strain>
    </source>
</reference>
<comment type="caution">
    <text evidence="6">The sequence shown here is derived from an EMBL/GenBank/DDBJ whole genome shotgun (WGS) entry which is preliminary data.</text>
</comment>
<keyword evidence="2" id="KW-0805">Transcription regulation</keyword>
<keyword evidence="4" id="KW-0804">Transcription</keyword>
<organism evidence="6 7">
    <name type="scientific">Microbispora siamensis</name>
    <dbReference type="NCBI Taxonomy" id="564413"/>
    <lineage>
        <taxon>Bacteria</taxon>
        <taxon>Bacillati</taxon>
        <taxon>Actinomycetota</taxon>
        <taxon>Actinomycetes</taxon>
        <taxon>Streptosporangiales</taxon>
        <taxon>Streptosporangiaceae</taxon>
        <taxon>Microbispora</taxon>
    </lineage>
</organism>
<dbReference type="Proteomes" id="UP000660454">
    <property type="component" value="Unassembled WGS sequence"/>
</dbReference>
<dbReference type="SUPFAM" id="SSF53850">
    <property type="entry name" value="Periplasmic binding protein-like II"/>
    <property type="match status" value="1"/>
</dbReference>
<dbReference type="EMBL" id="BOOF01000070">
    <property type="protein sequence ID" value="GIH67242.1"/>
    <property type="molecule type" value="Genomic_DNA"/>
</dbReference>
<proteinExistence type="inferred from homology"/>
<dbReference type="InterPro" id="IPR005119">
    <property type="entry name" value="LysR_subst-bd"/>
</dbReference>
<dbReference type="Pfam" id="PF03466">
    <property type="entry name" value="LysR_substrate"/>
    <property type="match status" value="1"/>
</dbReference>
<dbReference type="InterPro" id="IPR000847">
    <property type="entry name" value="LysR_HTH_N"/>
</dbReference>
<dbReference type="InterPro" id="IPR036388">
    <property type="entry name" value="WH-like_DNA-bd_sf"/>
</dbReference>
<dbReference type="PRINTS" id="PR00039">
    <property type="entry name" value="HTHLYSR"/>
</dbReference>
<evidence type="ECO:0000259" key="5">
    <source>
        <dbReference type="PROSITE" id="PS50931"/>
    </source>
</evidence>
<dbReference type="InterPro" id="IPR050176">
    <property type="entry name" value="LTTR"/>
</dbReference>
<sequence length="309" mass="32782">MWVLGYDAAMGALLDLVQLRTFVAIAECGGFGRAASALRTSQPTVSQHVRSLERVIGQPLVERTGRSTRFTLAGEALLVEARRLLAVHDEAMGRLGAERPAALSVGAVEHAGYAALPDLLGALMSALPAQDVVFRLDRSTTLAEATMRGTLDMALILGVVPNVGGRQVATLPLRWLGAPGWFLPPPDRPVPLVAFQEPCSLRAQAVRVLERLGWSVRITTEATNLEGVLAAARARLGLALLPTAYGVPDGLEEIAPLPRQEAVGLRLVSRQGLDPAIEARAGDALDTFFSSVARFSGSRSEQVSIGNSN</sequence>
<evidence type="ECO:0000256" key="4">
    <source>
        <dbReference type="ARBA" id="ARBA00023163"/>
    </source>
</evidence>
<dbReference type="Gene3D" id="3.40.190.10">
    <property type="entry name" value="Periplasmic binding protein-like II"/>
    <property type="match status" value="2"/>
</dbReference>
<evidence type="ECO:0000256" key="1">
    <source>
        <dbReference type="ARBA" id="ARBA00009437"/>
    </source>
</evidence>
<dbReference type="Pfam" id="PF00126">
    <property type="entry name" value="HTH_1"/>
    <property type="match status" value="1"/>
</dbReference>
<accession>A0ABQ4H0M6</accession>
<feature type="domain" description="HTH lysR-type" evidence="5">
    <location>
        <begin position="14"/>
        <end position="71"/>
    </location>
</feature>
<dbReference type="PANTHER" id="PTHR30579:SF7">
    <property type="entry name" value="HTH-TYPE TRANSCRIPTIONAL REGULATOR LRHA-RELATED"/>
    <property type="match status" value="1"/>
</dbReference>
<gene>
    <name evidence="6" type="ORF">Msi02_80590</name>
</gene>
<dbReference type="InterPro" id="IPR036390">
    <property type="entry name" value="WH_DNA-bd_sf"/>
</dbReference>
<keyword evidence="3" id="KW-0238">DNA-binding</keyword>
<evidence type="ECO:0000313" key="6">
    <source>
        <dbReference type="EMBL" id="GIH67242.1"/>
    </source>
</evidence>
<evidence type="ECO:0000313" key="7">
    <source>
        <dbReference type="Proteomes" id="UP000660454"/>
    </source>
</evidence>
<dbReference type="Gene3D" id="1.10.10.10">
    <property type="entry name" value="Winged helix-like DNA-binding domain superfamily/Winged helix DNA-binding domain"/>
    <property type="match status" value="1"/>
</dbReference>